<dbReference type="GO" id="GO:0005829">
    <property type="term" value="C:cytosol"/>
    <property type="evidence" value="ECO:0007669"/>
    <property type="project" value="UniProtKB-ARBA"/>
</dbReference>
<proteinExistence type="inferred from homology"/>
<dbReference type="HAMAP" id="MF_00093">
    <property type="entry name" value="Rel_fac_1"/>
    <property type="match status" value="1"/>
</dbReference>
<evidence type="ECO:0000256" key="1">
    <source>
        <dbReference type="ARBA" id="ARBA00002986"/>
    </source>
</evidence>
<dbReference type="Gene3D" id="3.30.160.20">
    <property type="match status" value="1"/>
</dbReference>
<dbReference type="NCBIfam" id="TIGR00019">
    <property type="entry name" value="prfA"/>
    <property type="match status" value="1"/>
</dbReference>
<dbReference type="InterPro" id="IPR050057">
    <property type="entry name" value="Prokaryotic/Mito_RF"/>
</dbReference>
<feature type="domain" description="Prokaryotic-type class I peptide chain release factors" evidence="10">
    <location>
        <begin position="230"/>
        <end position="246"/>
    </location>
</feature>
<keyword evidence="6 7" id="KW-0648">Protein biosynthesis</keyword>
<dbReference type="InterPro" id="IPR045853">
    <property type="entry name" value="Pep_chain_release_fac_I_sf"/>
</dbReference>
<dbReference type="FunFam" id="3.30.70.1660:FF:000004">
    <property type="entry name" value="Peptide chain release factor 1"/>
    <property type="match status" value="1"/>
</dbReference>
<dbReference type="PANTHER" id="PTHR43804:SF7">
    <property type="entry name" value="LD18447P"/>
    <property type="match status" value="1"/>
</dbReference>
<evidence type="ECO:0000256" key="5">
    <source>
        <dbReference type="ARBA" id="ARBA00022490"/>
    </source>
</evidence>
<accession>A0A3P1SR89</accession>
<evidence type="ECO:0000313" key="12">
    <source>
        <dbReference type="Proteomes" id="UP000267535"/>
    </source>
</evidence>
<dbReference type="Proteomes" id="UP000267535">
    <property type="component" value="Unassembled WGS sequence"/>
</dbReference>
<name>A0A3P1SR89_9GAMM</name>
<dbReference type="GO" id="GO:0016149">
    <property type="term" value="F:translation release factor activity, codon specific"/>
    <property type="evidence" value="ECO:0007669"/>
    <property type="project" value="UniProtKB-UniRule"/>
</dbReference>
<evidence type="ECO:0000259" key="10">
    <source>
        <dbReference type="PROSITE" id="PS00745"/>
    </source>
</evidence>
<sequence length="362" mass="40169">MKESIALKLETLADRFEELAALLGDAGVISDQDKFRAYSMEYAELEPVVNCFQSYQSAQGDLEEAQLMLEDSDPDMREMAKEEFSEAKESIETLAQELQILLLPKDPNDARNVFLEVRAGTGGDEAAIFSGDLLRMYSRYAENQGWKIEVVSANEGEHGGFKEVIARIVGQEVYSRLKFESGAHRVQRVPETESQGRIHTSACTVAVMPEMDEVSDIAINKADLRVDTFRASGAGGQHVNKTDSAIRLTHIPTGVVVECQEERSQHKNRAKAMSLLASRLQAAEQEKHAAEQASTRKSLVGSGDRSERIRTYNYPQGRVTDHRINLTLYKLQEVMEGALGQIVDPLVNEYQAEQLGALSDGD</sequence>
<evidence type="ECO:0000313" key="11">
    <source>
        <dbReference type="EMBL" id="RRC99630.1"/>
    </source>
</evidence>
<dbReference type="PROSITE" id="PS00745">
    <property type="entry name" value="RF_PROK_I"/>
    <property type="match status" value="1"/>
</dbReference>
<comment type="caution">
    <text evidence="11">The sequence shown here is derived from an EMBL/GenBank/DDBJ whole genome shotgun (WGS) entry which is preliminary data.</text>
</comment>
<comment type="function">
    <text evidence="1 7">Peptide chain release factor 1 directs the termination of translation in response to the peptide chain termination codons UAG and UAA.</text>
</comment>
<dbReference type="FunFam" id="3.30.160.20:FF:000004">
    <property type="entry name" value="Peptide chain release factor 1"/>
    <property type="match status" value="1"/>
</dbReference>
<dbReference type="Pfam" id="PF00472">
    <property type="entry name" value="RF-1"/>
    <property type="match status" value="1"/>
</dbReference>
<evidence type="ECO:0000256" key="4">
    <source>
        <dbReference type="ARBA" id="ARBA00022481"/>
    </source>
</evidence>
<evidence type="ECO:0000256" key="2">
    <source>
        <dbReference type="ARBA" id="ARBA00004496"/>
    </source>
</evidence>
<dbReference type="AlphaFoldDB" id="A0A3P1SR89"/>
<dbReference type="Gene3D" id="3.30.70.1660">
    <property type="match status" value="2"/>
</dbReference>
<evidence type="ECO:0000256" key="3">
    <source>
        <dbReference type="ARBA" id="ARBA00010835"/>
    </source>
</evidence>
<feature type="region of interest" description="Disordered" evidence="9">
    <location>
        <begin position="285"/>
        <end position="305"/>
    </location>
</feature>
<dbReference type="RefSeq" id="WP_124925820.1">
    <property type="nucleotide sequence ID" value="NZ_BMOH01000006.1"/>
</dbReference>
<dbReference type="InterPro" id="IPR005139">
    <property type="entry name" value="PCRF"/>
</dbReference>
<reference evidence="11 12" key="1">
    <citation type="submission" date="2018-11" db="EMBL/GenBank/DDBJ databases">
        <title>The draft genome sequence of Amphritea balenae JAMM 1525T.</title>
        <authorList>
            <person name="Fang Z."/>
            <person name="Zhang Y."/>
            <person name="Han X."/>
        </authorList>
    </citation>
    <scope>NUCLEOTIDE SEQUENCE [LARGE SCALE GENOMIC DNA]</scope>
    <source>
        <strain evidence="11 12">JAMM 1525</strain>
    </source>
</reference>
<organism evidence="11 12">
    <name type="scientific">Amphritea balenae</name>
    <dbReference type="NCBI Taxonomy" id="452629"/>
    <lineage>
        <taxon>Bacteria</taxon>
        <taxon>Pseudomonadati</taxon>
        <taxon>Pseudomonadota</taxon>
        <taxon>Gammaproteobacteria</taxon>
        <taxon>Oceanospirillales</taxon>
        <taxon>Oceanospirillaceae</taxon>
        <taxon>Amphritea</taxon>
    </lineage>
</organism>
<dbReference type="OrthoDB" id="9806673at2"/>
<evidence type="ECO:0000256" key="9">
    <source>
        <dbReference type="SAM" id="MobiDB-lite"/>
    </source>
</evidence>
<evidence type="ECO:0000256" key="8">
    <source>
        <dbReference type="NCBIfam" id="TIGR00019"/>
    </source>
</evidence>
<dbReference type="Gene3D" id="6.10.140.1950">
    <property type="match status" value="1"/>
</dbReference>
<keyword evidence="4 7" id="KW-0488">Methylation</keyword>
<gene>
    <name evidence="7 11" type="primary">prfA</name>
    <name evidence="11" type="ORF">EHS89_09020</name>
</gene>
<evidence type="ECO:0000256" key="7">
    <source>
        <dbReference type="HAMAP-Rule" id="MF_00093"/>
    </source>
</evidence>
<evidence type="ECO:0000256" key="6">
    <source>
        <dbReference type="ARBA" id="ARBA00022917"/>
    </source>
</evidence>
<dbReference type="SMART" id="SM00937">
    <property type="entry name" value="PCRF"/>
    <property type="match status" value="1"/>
</dbReference>
<dbReference type="InterPro" id="IPR000352">
    <property type="entry name" value="Pep_chain_release_fac_I"/>
</dbReference>
<dbReference type="FunFam" id="3.30.70.1660:FF:000002">
    <property type="entry name" value="Peptide chain release factor 1"/>
    <property type="match status" value="1"/>
</dbReference>
<comment type="subcellular location">
    <subcellularLocation>
        <location evidence="2 7">Cytoplasm</location>
    </subcellularLocation>
</comment>
<dbReference type="EMBL" id="RQXV01000004">
    <property type="protein sequence ID" value="RRC99630.1"/>
    <property type="molecule type" value="Genomic_DNA"/>
</dbReference>
<protein>
    <recommendedName>
        <fullName evidence="7 8">Peptide chain release factor 1</fullName>
        <shortName evidence="7">RF-1</shortName>
    </recommendedName>
</protein>
<keyword evidence="5 7" id="KW-0963">Cytoplasm</keyword>
<dbReference type="PANTHER" id="PTHR43804">
    <property type="entry name" value="LD18447P"/>
    <property type="match status" value="1"/>
</dbReference>
<dbReference type="SUPFAM" id="SSF75620">
    <property type="entry name" value="Release factor"/>
    <property type="match status" value="1"/>
</dbReference>
<dbReference type="Pfam" id="PF03462">
    <property type="entry name" value="PCRF"/>
    <property type="match status" value="1"/>
</dbReference>
<feature type="modified residue" description="N5-methylglutamine" evidence="7">
    <location>
        <position position="237"/>
    </location>
</feature>
<dbReference type="NCBIfam" id="NF001859">
    <property type="entry name" value="PRK00591.1"/>
    <property type="match status" value="1"/>
</dbReference>
<comment type="similarity">
    <text evidence="3 7">Belongs to the prokaryotic/mitochondrial release factor family.</text>
</comment>
<dbReference type="InterPro" id="IPR004373">
    <property type="entry name" value="RF-1"/>
</dbReference>
<keyword evidence="12" id="KW-1185">Reference proteome</keyword>
<comment type="PTM">
    <text evidence="7">Methylated by PrmC. Methylation increases the termination efficiency of RF1.</text>
</comment>